<reference evidence="2" key="1">
    <citation type="submission" date="2016-11" db="UniProtKB">
        <authorList>
            <consortium name="WormBaseParasite"/>
        </authorList>
    </citation>
    <scope>IDENTIFICATION</scope>
</reference>
<name>A0A1I7V0Y7_9PELO</name>
<keyword evidence="1" id="KW-1185">Reference proteome</keyword>
<organism evidence="1 2">
    <name type="scientific">Caenorhabditis tropicalis</name>
    <dbReference type="NCBI Taxonomy" id="1561998"/>
    <lineage>
        <taxon>Eukaryota</taxon>
        <taxon>Metazoa</taxon>
        <taxon>Ecdysozoa</taxon>
        <taxon>Nematoda</taxon>
        <taxon>Chromadorea</taxon>
        <taxon>Rhabditida</taxon>
        <taxon>Rhabditina</taxon>
        <taxon>Rhabditomorpha</taxon>
        <taxon>Rhabditoidea</taxon>
        <taxon>Rhabditidae</taxon>
        <taxon>Peloderinae</taxon>
        <taxon>Caenorhabditis</taxon>
    </lineage>
</organism>
<dbReference type="Proteomes" id="UP000095282">
    <property type="component" value="Unplaced"/>
</dbReference>
<dbReference type="WBParaSite" id="Csp11.Scaffold630.g21310.t1">
    <property type="protein sequence ID" value="Csp11.Scaffold630.g21310.t1"/>
    <property type="gene ID" value="Csp11.Scaffold630.g21310"/>
</dbReference>
<sequence>MMDTISRGYENLVQKDEYPGFSGVEGSSGGDYERISKRFKGISRELESNVSGRLKRCHVEVTEEQKTLESPRNRLQAGFLTPDEVIFFRSKPPIL</sequence>
<protein>
    <submittedName>
        <fullName evidence="2">Homeobox domain-containing protein</fullName>
    </submittedName>
</protein>
<dbReference type="AlphaFoldDB" id="A0A1I7V0Y7"/>
<proteinExistence type="predicted"/>
<evidence type="ECO:0000313" key="2">
    <source>
        <dbReference type="WBParaSite" id="Csp11.Scaffold630.g21310.t1"/>
    </source>
</evidence>
<evidence type="ECO:0000313" key="1">
    <source>
        <dbReference type="Proteomes" id="UP000095282"/>
    </source>
</evidence>
<accession>A0A1I7V0Y7</accession>